<gene>
    <name evidence="8" type="ORF">HPULCUR_006734</name>
</gene>
<keyword evidence="9" id="KW-1185">Reference proteome</keyword>
<keyword evidence="4" id="KW-0460">Magnesium</keyword>
<evidence type="ECO:0000313" key="9">
    <source>
        <dbReference type="Proteomes" id="UP001476247"/>
    </source>
</evidence>
<dbReference type="SUPFAM" id="SSF81301">
    <property type="entry name" value="Nucleotidyltransferase"/>
    <property type="match status" value="1"/>
</dbReference>
<dbReference type="InterPro" id="IPR054708">
    <property type="entry name" value="MTPAP-like_central"/>
</dbReference>
<evidence type="ECO:0000256" key="4">
    <source>
        <dbReference type="ARBA" id="ARBA00022842"/>
    </source>
</evidence>
<feature type="domain" description="PAP-associated" evidence="6">
    <location>
        <begin position="323"/>
        <end position="379"/>
    </location>
</feature>
<dbReference type="Pfam" id="PF22600">
    <property type="entry name" value="MTPAP-like_central"/>
    <property type="match status" value="1"/>
</dbReference>
<evidence type="ECO:0000259" key="7">
    <source>
        <dbReference type="Pfam" id="PF22600"/>
    </source>
</evidence>
<dbReference type="Gene3D" id="3.30.460.10">
    <property type="entry name" value="Beta Polymerase, domain 2"/>
    <property type="match status" value="1"/>
</dbReference>
<dbReference type="Proteomes" id="UP001476247">
    <property type="component" value="Unassembled WGS sequence"/>
</dbReference>
<feature type="region of interest" description="Disordered" evidence="5">
    <location>
        <begin position="1"/>
        <end position="60"/>
    </location>
</feature>
<evidence type="ECO:0000313" key="8">
    <source>
        <dbReference type="EMBL" id="GAA5801288.1"/>
    </source>
</evidence>
<reference evidence="8 9" key="1">
    <citation type="submission" date="2024-04" db="EMBL/GenBank/DDBJ databases">
        <title>genome sequences of Mucor flavus KT1a and Helicostylum pulchrum KT1b strains isolation_sourced from the surface of a dry-aged beef.</title>
        <authorList>
            <person name="Toyotome T."/>
            <person name="Hosono M."/>
            <person name="Torimaru M."/>
            <person name="Fukuda K."/>
            <person name="Mikami N."/>
        </authorList>
    </citation>
    <scope>NUCLEOTIDE SEQUENCE [LARGE SCALE GENOMIC DNA]</scope>
    <source>
        <strain evidence="8 9">KT1b</strain>
    </source>
</reference>
<dbReference type="PANTHER" id="PTHR23092">
    <property type="entry name" value="POLY(A) RNA POLYMERASE"/>
    <property type="match status" value="1"/>
</dbReference>
<feature type="compositionally biased region" description="Low complexity" evidence="5">
    <location>
        <begin position="42"/>
        <end position="51"/>
    </location>
</feature>
<keyword evidence="3" id="KW-0479">Metal-binding</keyword>
<dbReference type="EC" id="2.7.7.19" evidence="2"/>
<evidence type="ECO:0000256" key="2">
    <source>
        <dbReference type="ARBA" id="ARBA00012388"/>
    </source>
</evidence>
<dbReference type="Pfam" id="PF03828">
    <property type="entry name" value="PAP_assoc"/>
    <property type="match status" value="1"/>
</dbReference>
<feature type="domain" description="Poly(A) RNA polymerase mitochondrial-like central palm" evidence="7">
    <location>
        <begin position="134"/>
        <end position="261"/>
    </location>
</feature>
<dbReference type="EMBL" id="BAABUJ010000018">
    <property type="protein sequence ID" value="GAA5801288.1"/>
    <property type="molecule type" value="Genomic_DNA"/>
</dbReference>
<dbReference type="SUPFAM" id="SSF81631">
    <property type="entry name" value="PAP/OAS1 substrate-binding domain"/>
    <property type="match status" value="1"/>
</dbReference>
<sequence>MARSKRNKHSNESKKGQYKRDHSYIDYSDDDNNGLYDDDRISIVSSSSGECSDSDSRSASVTGKRVEEDFISLAEVDDRSRQQKRFEERTILKRKREDTEEGEVDSWESDLCYPWMELMGFNRLKQPISASRLLQREVTCFLQYLEPTEIEIKLRQYLVHRIRVAVTEKWPEAKVDVFGSFSTQLYLPNSDIDIVVQFPSSVQVRLRKLAACLEAEEICRDPQIIEQATVPVIKFEDVMTKLKVDIILNSTSGIDSANMIQSMMKKYPGVRPISLIVKYLLAIRNMNEVFTGGLGGYAVVCLVVSFLQMHPKVASGQIDPMQNLGVLLLDFFQFYGINFNMDTVGICVNGTGSYYDKSHITSRDGRSVFSIRDPQDRKNDIGMKSYNSTSVVRSFKYAYLAMTRKAFLLEQELERNNFMHLDPSTMENHKKASILGSFIHISSEFMKQRELMNNVYAERRWSGQDAASSFDF</sequence>
<proteinExistence type="inferred from homology"/>
<comment type="similarity">
    <text evidence="1">Belongs to the DNA polymerase type-B-like family.</text>
</comment>
<evidence type="ECO:0000259" key="6">
    <source>
        <dbReference type="Pfam" id="PF03828"/>
    </source>
</evidence>
<dbReference type="InterPro" id="IPR043519">
    <property type="entry name" value="NT_sf"/>
</dbReference>
<dbReference type="PANTHER" id="PTHR23092:SF15">
    <property type="entry name" value="INACTIVE NON-CANONICAL POLY(A) RNA POLYMERASE PROTEIN TRF4-2-RELATED"/>
    <property type="match status" value="1"/>
</dbReference>
<comment type="caution">
    <text evidence="8">The sequence shown here is derived from an EMBL/GenBank/DDBJ whole genome shotgun (WGS) entry which is preliminary data.</text>
</comment>
<dbReference type="Gene3D" id="1.10.1410.10">
    <property type="match status" value="1"/>
</dbReference>
<evidence type="ECO:0000256" key="5">
    <source>
        <dbReference type="SAM" id="MobiDB-lite"/>
    </source>
</evidence>
<protein>
    <recommendedName>
        <fullName evidence="2">polynucleotide adenylyltransferase</fullName>
        <ecNumber evidence="2">2.7.7.19</ecNumber>
    </recommendedName>
</protein>
<name>A0ABP9Y3A1_9FUNG</name>
<dbReference type="CDD" id="cd05402">
    <property type="entry name" value="NT_PAP_TUTase"/>
    <property type="match status" value="1"/>
</dbReference>
<feature type="compositionally biased region" description="Basic and acidic residues" evidence="5">
    <location>
        <begin position="9"/>
        <end position="24"/>
    </location>
</feature>
<organism evidence="8 9">
    <name type="scientific">Helicostylum pulchrum</name>
    <dbReference type="NCBI Taxonomy" id="562976"/>
    <lineage>
        <taxon>Eukaryota</taxon>
        <taxon>Fungi</taxon>
        <taxon>Fungi incertae sedis</taxon>
        <taxon>Mucoromycota</taxon>
        <taxon>Mucoromycotina</taxon>
        <taxon>Mucoromycetes</taxon>
        <taxon>Mucorales</taxon>
        <taxon>Mucorineae</taxon>
        <taxon>Mucoraceae</taxon>
        <taxon>Helicostylum</taxon>
    </lineage>
</organism>
<evidence type="ECO:0000256" key="1">
    <source>
        <dbReference type="ARBA" id="ARBA00008593"/>
    </source>
</evidence>
<accession>A0ABP9Y3A1</accession>
<dbReference type="InterPro" id="IPR045862">
    <property type="entry name" value="Trf4-like"/>
</dbReference>
<dbReference type="InterPro" id="IPR002058">
    <property type="entry name" value="PAP_assoc"/>
</dbReference>
<evidence type="ECO:0000256" key="3">
    <source>
        <dbReference type="ARBA" id="ARBA00022723"/>
    </source>
</evidence>